<reference evidence="2 3" key="1">
    <citation type="submission" date="2017-09" db="EMBL/GenBank/DDBJ databases">
        <title>Sequencing the genomes of two abundant thermophiles in Great Basin hot springs: Thermocrinis jamiesonii and novel Chloroflexi Thermoflexus hugenholtzii.</title>
        <authorList>
            <person name="Hedlund B."/>
        </authorList>
    </citation>
    <scope>NUCLEOTIDE SEQUENCE [LARGE SCALE GENOMIC DNA]</scope>
    <source>
        <strain evidence="2 3">G233</strain>
    </source>
</reference>
<comment type="caution">
    <text evidence="2">The sequence shown here is derived from an EMBL/GenBank/DDBJ whole genome shotgun (WGS) entry which is preliminary data.</text>
</comment>
<dbReference type="AlphaFoldDB" id="A0A2A9HFK0"/>
<evidence type="ECO:0000313" key="2">
    <source>
        <dbReference type="EMBL" id="PFG73579.1"/>
    </source>
</evidence>
<keyword evidence="1" id="KW-0472">Membrane</keyword>
<keyword evidence="3" id="KW-1185">Reference proteome</keyword>
<evidence type="ECO:0000313" key="3">
    <source>
        <dbReference type="Proteomes" id="UP000223071"/>
    </source>
</evidence>
<evidence type="ECO:0000256" key="1">
    <source>
        <dbReference type="SAM" id="Phobius"/>
    </source>
</evidence>
<keyword evidence="1" id="KW-0812">Transmembrane</keyword>
<sequence length="93" mass="9906">MRQALFGSAVIIAGLAELASTLIYLAAWGGILVYLFLSGNVVLTALWFIFGPLPVAVGVSLLRLPFILLGYMLAALAGMTGEYSAALERMNDR</sequence>
<protein>
    <submittedName>
        <fullName evidence="2">Uncharacterized protein</fullName>
    </submittedName>
</protein>
<name>A0A2A9HFK0_TEPT2</name>
<dbReference type="Proteomes" id="UP000223071">
    <property type="component" value="Unassembled WGS sequence"/>
</dbReference>
<proteinExistence type="predicted"/>
<dbReference type="EMBL" id="PDJQ01000001">
    <property type="protein sequence ID" value="PFG73579.1"/>
    <property type="molecule type" value="Genomic_DNA"/>
</dbReference>
<dbReference type="RefSeq" id="WP_098503031.1">
    <property type="nucleotide sequence ID" value="NZ_PDJQ01000001.1"/>
</dbReference>
<keyword evidence="1" id="KW-1133">Transmembrane helix</keyword>
<accession>A0A2A9HFK0</accession>
<organism evidence="2 3">
    <name type="scientific">Tepidiforma thermophila (strain KCTC 52669 / CGMCC 1.13589 / G233)</name>
    <dbReference type="NCBI Taxonomy" id="2761530"/>
    <lineage>
        <taxon>Bacteria</taxon>
        <taxon>Bacillati</taxon>
        <taxon>Chloroflexota</taxon>
        <taxon>Tepidiformia</taxon>
        <taxon>Tepidiformales</taxon>
        <taxon>Tepidiformaceae</taxon>
        <taxon>Tepidiforma</taxon>
    </lineage>
</organism>
<gene>
    <name evidence="2" type="ORF">A9A59_0780</name>
</gene>
<feature type="transmembrane region" description="Helical" evidence="1">
    <location>
        <begin position="62"/>
        <end position="81"/>
    </location>
</feature>
<feature type="transmembrane region" description="Helical" evidence="1">
    <location>
        <begin position="31"/>
        <end position="50"/>
    </location>
</feature>